<dbReference type="RefSeq" id="WP_207224655.1">
    <property type="nucleotide sequence ID" value="NZ_SHKX01000013.1"/>
</dbReference>
<dbReference type="InterPro" id="IPR003593">
    <property type="entry name" value="AAA+_ATPase"/>
</dbReference>
<keyword evidence="1" id="KW-0813">Transport</keyword>
<dbReference type="Gene3D" id="3.40.50.300">
    <property type="entry name" value="P-loop containing nucleotide triphosphate hydrolases"/>
    <property type="match status" value="1"/>
</dbReference>
<dbReference type="PROSITE" id="PS50893">
    <property type="entry name" value="ABC_TRANSPORTER_2"/>
    <property type="match status" value="1"/>
</dbReference>
<reference evidence="12 13" key="1">
    <citation type="submission" date="2019-02" db="EMBL/GenBank/DDBJ databases">
        <title>Genomic Encyclopedia of Type Strains, Phase IV (KMG-IV): sequencing the most valuable type-strain genomes for metagenomic binning, comparative biology and taxonomic classification.</title>
        <authorList>
            <person name="Goeker M."/>
        </authorList>
    </citation>
    <scope>NUCLEOTIDE SEQUENCE [LARGE SCALE GENOMIC DNA]</scope>
    <source>
        <strain evidence="12 13">DSM 105135</strain>
    </source>
</reference>
<dbReference type="PANTHER" id="PTHR43514:SF10">
    <property type="entry name" value="MOLYBDENUM IMPORT ATP-BINDING PROTEIN MODC 2"/>
    <property type="match status" value="1"/>
</dbReference>
<accession>A0A4Q7YNU8</accession>
<keyword evidence="2" id="KW-1003">Cell membrane</keyword>
<evidence type="ECO:0000256" key="6">
    <source>
        <dbReference type="ARBA" id="ARBA00022840"/>
    </source>
</evidence>
<dbReference type="GO" id="GO:0015098">
    <property type="term" value="F:molybdate ion transmembrane transporter activity"/>
    <property type="evidence" value="ECO:0007669"/>
    <property type="project" value="InterPro"/>
</dbReference>
<dbReference type="Pfam" id="PF03459">
    <property type="entry name" value="TOBE"/>
    <property type="match status" value="1"/>
</dbReference>
<proteinExistence type="predicted"/>
<dbReference type="InterPro" id="IPR017871">
    <property type="entry name" value="ABC_transporter-like_CS"/>
</dbReference>
<keyword evidence="4" id="KW-0997">Cell inner membrane</keyword>
<dbReference type="InterPro" id="IPR027417">
    <property type="entry name" value="P-loop_NTPase"/>
</dbReference>
<dbReference type="EMBL" id="SHKX01000013">
    <property type="protein sequence ID" value="RZU38369.1"/>
    <property type="molecule type" value="Genomic_DNA"/>
</dbReference>
<evidence type="ECO:0000256" key="8">
    <source>
        <dbReference type="ARBA" id="ARBA00023136"/>
    </source>
</evidence>
<protein>
    <submittedName>
        <fullName evidence="12">Molybdate transport system ATP-binding protein</fullName>
    </submittedName>
</protein>
<comment type="caution">
    <text evidence="12">The sequence shown here is derived from an EMBL/GenBank/DDBJ whole genome shotgun (WGS) entry which is preliminary data.</text>
</comment>
<evidence type="ECO:0000256" key="4">
    <source>
        <dbReference type="ARBA" id="ARBA00022519"/>
    </source>
</evidence>
<dbReference type="GO" id="GO:0005524">
    <property type="term" value="F:ATP binding"/>
    <property type="evidence" value="ECO:0007669"/>
    <property type="project" value="UniProtKB-KW"/>
</dbReference>
<keyword evidence="7" id="KW-1278">Translocase</keyword>
<keyword evidence="13" id="KW-1185">Reference proteome</keyword>
<dbReference type="PANTHER" id="PTHR43514">
    <property type="entry name" value="ABC TRANSPORTER I FAMILY MEMBER 10"/>
    <property type="match status" value="1"/>
</dbReference>
<dbReference type="InterPro" id="IPR003439">
    <property type="entry name" value="ABC_transporter-like_ATP-bd"/>
</dbReference>
<evidence type="ECO:0000256" key="1">
    <source>
        <dbReference type="ARBA" id="ARBA00022448"/>
    </source>
</evidence>
<dbReference type="GO" id="GO:0016020">
    <property type="term" value="C:membrane"/>
    <property type="evidence" value="ECO:0007669"/>
    <property type="project" value="InterPro"/>
</dbReference>
<dbReference type="PROSITE" id="PS00211">
    <property type="entry name" value="ABC_TRANSPORTER_1"/>
    <property type="match status" value="1"/>
</dbReference>
<evidence type="ECO:0000256" key="5">
    <source>
        <dbReference type="ARBA" id="ARBA00022741"/>
    </source>
</evidence>
<keyword evidence="5" id="KW-0547">Nucleotide-binding</keyword>
<dbReference type="SUPFAM" id="SSF52540">
    <property type="entry name" value="P-loop containing nucleoside triphosphate hydrolases"/>
    <property type="match status" value="1"/>
</dbReference>
<name>A0A4Q7YNU8_9GAMM</name>
<dbReference type="GO" id="GO:0016887">
    <property type="term" value="F:ATP hydrolysis activity"/>
    <property type="evidence" value="ECO:0007669"/>
    <property type="project" value="InterPro"/>
</dbReference>
<evidence type="ECO:0000256" key="2">
    <source>
        <dbReference type="ARBA" id="ARBA00022475"/>
    </source>
</evidence>
<feature type="domain" description="ABC transporter" evidence="10">
    <location>
        <begin position="1"/>
        <end position="234"/>
    </location>
</feature>
<dbReference type="InterPro" id="IPR005116">
    <property type="entry name" value="Transp-assoc_OB_typ1"/>
</dbReference>
<dbReference type="InterPro" id="IPR004606">
    <property type="entry name" value="Mop_domain"/>
</dbReference>
<dbReference type="Gene3D" id="2.40.50.100">
    <property type="match status" value="1"/>
</dbReference>
<evidence type="ECO:0000256" key="7">
    <source>
        <dbReference type="ARBA" id="ARBA00022967"/>
    </source>
</evidence>
<keyword evidence="8" id="KW-0472">Membrane</keyword>
<dbReference type="Proteomes" id="UP000292423">
    <property type="component" value="Unassembled WGS sequence"/>
</dbReference>
<keyword evidence="6 12" id="KW-0067">ATP-binding</keyword>
<organism evidence="12 13">
    <name type="scientific">Fluviicoccus keumensis</name>
    <dbReference type="NCBI Taxonomy" id="1435465"/>
    <lineage>
        <taxon>Bacteria</taxon>
        <taxon>Pseudomonadati</taxon>
        <taxon>Pseudomonadota</taxon>
        <taxon>Gammaproteobacteria</taxon>
        <taxon>Moraxellales</taxon>
        <taxon>Moraxellaceae</taxon>
        <taxon>Fluviicoccus</taxon>
    </lineage>
</organism>
<evidence type="ECO:0000313" key="13">
    <source>
        <dbReference type="Proteomes" id="UP000292423"/>
    </source>
</evidence>
<dbReference type="SMART" id="SM00382">
    <property type="entry name" value="AAA"/>
    <property type="match status" value="1"/>
</dbReference>
<sequence length="358" mass="39081">MSERLVAAFRLARPEFTLEVALDLPARGITVIFGRSGCGKTTLLRCLAGLEPQAAGHCRVGEEVWQDDRQFLPPHRRSLGYVFQEPGLFPHLTVRGNLEFGYRRVPAGQRRVPFDDAVRLMGLEELLARRPEQLSGGQRQRVAVARALLASPCLLLLDEPLAALDAESKAAILPYLERLHDELAIPMVYVTHAVDEMARLADTLVLMEDGRVRACGEPNTLLTDPALPLAHLDEAGVVLAGKVLRHDDAYHLSEVAVGEHALVVGRSPLPPGAPARVRVLARDVSLTLQRATGSSIVNILPVRIEELGPDRDAARVLLRLSLDGAPLLARVTRRSADELGLRPGMTVYAQVKAVALMR</sequence>
<dbReference type="InterPro" id="IPR011868">
    <property type="entry name" value="ModC_ABC_ATP-bd"/>
</dbReference>
<dbReference type="GO" id="GO:0140359">
    <property type="term" value="F:ABC-type transporter activity"/>
    <property type="evidence" value="ECO:0007669"/>
    <property type="project" value="InterPro"/>
</dbReference>
<evidence type="ECO:0000313" key="12">
    <source>
        <dbReference type="EMBL" id="RZU38369.1"/>
    </source>
</evidence>
<evidence type="ECO:0000256" key="9">
    <source>
        <dbReference type="PROSITE-ProRule" id="PRU01213"/>
    </source>
</evidence>
<evidence type="ECO:0000259" key="11">
    <source>
        <dbReference type="PROSITE" id="PS51866"/>
    </source>
</evidence>
<dbReference type="PROSITE" id="PS51866">
    <property type="entry name" value="MOP"/>
    <property type="match status" value="1"/>
</dbReference>
<gene>
    <name evidence="12" type="ORF">EV700_2300</name>
</gene>
<feature type="domain" description="Mop" evidence="11">
    <location>
        <begin position="293"/>
        <end position="358"/>
    </location>
</feature>
<dbReference type="AlphaFoldDB" id="A0A4Q7YNU8"/>
<evidence type="ECO:0000259" key="10">
    <source>
        <dbReference type="PROSITE" id="PS50893"/>
    </source>
</evidence>
<dbReference type="SUPFAM" id="SSF50331">
    <property type="entry name" value="MOP-like"/>
    <property type="match status" value="1"/>
</dbReference>
<dbReference type="Pfam" id="PF00005">
    <property type="entry name" value="ABC_tran"/>
    <property type="match status" value="1"/>
</dbReference>
<evidence type="ECO:0000256" key="3">
    <source>
        <dbReference type="ARBA" id="ARBA00022505"/>
    </source>
</evidence>
<keyword evidence="3 9" id="KW-0500">Molybdenum</keyword>
<dbReference type="InterPro" id="IPR008995">
    <property type="entry name" value="Mo/tungstate-bd_C_term_dom"/>
</dbReference>
<dbReference type="InterPro" id="IPR050334">
    <property type="entry name" value="Molybdenum_import_ModC"/>
</dbReference>
<dbReference type="NCBIfam" id="TIGR02142">
    <property type="entry name" value="modC_ABC"/>
    <property type="match status" value="1"/>
</dbReference>